<gene>
    <name evidence="4" type="ORF">CB0940_01965</name>
    <name evidence="5" type="ORF">RHO25_002040</name>
</gene>
<name>A0A2G5I805_CERBT</name>
<dbReference type="PANTHER" id="PTHR21660">
    <property type="entry name" value="THIOESTERASE SUPERFAMILY MEMBER-RELATED"/>
    <property type="match status" value="1"/>
</dbReference>
<dbReference type="Pfam" id="PF03061">
    <property type="entry name" value="4HBT"/>
    <property type="match status" value="1"/>
</dbReference>
<evidence type="ECO:0000313" key="7">
    <source>
        <dbReference type="Proteomes" id="UP001302367"/>
    </source>
</evidence>
<proteinExistence type="inferred from homology"/>
<dbReference type="EMBL" id="CP134184">
    <property type="protein sequence ID" value="WPA97430.1"/>
    <property type="molecule type" value="Genomic_DNA"/>
</dbReference>
<evidence type="ECO:0000259" key="3">
    <source>
        <dbReference type="Pfam" id="PF03061"/>
    </source>
</evidence>
<sequence length="164" mass="18868">MSVLERLREVFDDRAFAEESDEDRDNNFLIPWLKKLEIVEAELTSKSTSRIVYRFPVLREYLNPTRTFHGGAISAIFDVCTTWTLFPISDYGFWSTMGTTRSLHCVYVKPAFENDVVTVECQIVHAGKRLCLLTGIMKREKDGSVVATCEHNKYNIDLDESSKM</sequence>
<evidence type="ECO:0000313" key="4">
    <source>
        <dbReference type="EMBL" id="PIB00938.1"/>
    </source>
</evidence>
<feature type="domain" description="Thioesterase" evidence="3">
    <location>
        <begin position="67"/>
        <end position="144"/>
    </location>
</feature>
<dbReference type="PANTHER" id="PTHR21660:SF1">
    <property type="entry name" value="ACYL-COENZYME A THIOESTERASE 13"/>
    <property type="match status" value="1"/>
</dbReference>
<dbReference type="Gene3D" id="3.10.129.10">
    <property type="entry name" value="Hotdog Thioesterase"/>
    <property type="match status" value="1"/>
</dbReference>
<evidence type="ECO:0000313" key="6">
    <source>
        <dbReference type="Proteomes" id="UP000230605"/>
    </source>
</evidence>
<keyword evidence="7" id="KW-1185">Reference proteome</keyword>
<evidence type="ECO:0000313" key="5">
    <source>
        <dbReference type="EMBL" id="WPA97430.1"/>
    </source>
</evidence>
<protein>
    <recommendedName>
        <fullName evidence="3">Thioesterase domain-containing protein</fullName>
    </recommendedName>
</protein>
<dbReference type="AlphaFoldDB" id="A0A2G5I805"/>
<comment type="similarity">
    <text evidence="1">Belongs to the thioesterase PaaI family.</text>
</comment>
<accession>A0A2G5I805</accession>
<dbReference type="InterPro" id="IPR006683">
    <property type="entry name" value="Thioestr_dom"/>
</dbReference>
<dbReference type="GO" id="GO:0047617">
    <property type="term" value="F:fatty acyl-CoA hydrolase activity"/>
    <property type="evidence" value="ECO:0007669"/>
    <property type="project" value="InterPro"/>
</dbReference>
<dbReference type="Proteomes" id="UP000230605">
    <property type="component" value="Chromosome 1"/>
</dbReference>
<organism evidence="4 6">
    <name type="scientific">Cercospora beticola</name>
    <name type="common">Sugarbeet leaf spot fungus</name>
    <dbReference type="NCBI Taxonomy" id="122368"/>
    <lineage>
        <taxon>Eukaryota</taxon>
        <taxon>Fungi</taxon>
        <taxon>Dikarya</taxon>
        <taxon>Ascomycota</taxon>
        <taxon>Pezizomycotina</taxon>
        <taxon>Dothideomycetes</taxon>
        <taxon>Dothideomycetidae</taxon>
        <taxon>Mycosphaerellales</taxon>
        <taxon>Mycosphaerellaceae</taxon>
        <taxon>Cercospora</taxon>
    </lineage>
</organism>
<dbReference type="InterPro" id="IPR029069">
    <property type="entry name" value="HotDog_dom_sf"/>
</dbReference>
<keyword evidence="2" id="KW-0378">Hydrolase</keyword>
<evidence type="ECO:0000256" key="2">
    <source>
        <dbReference type="ARBA" id="ARBA00022801"/>
    </source>
</evidence>
<dbReference type="InterPro" id="IPR039298">
    <property type="entry name" value="ACOT13"/>
</dbReference>
<reference evidence="5 7" key="2">
    <citation type="submission" date="2023-09" db="EMBL/GenBank/DDBJ databases">
        <title>Complete-Gapless Cercospora beticola genome.</title>
        <authorList>
            <person name="Wyatt N.A."/>
            <person name="Spanner R.E."/>
            <person name="Bolton M.D."/>
        </authorList>
    </citation>
    <scope>NUCLEOTIDE SEQUENCE [LARGE SCALE GENOMIC DNA]</scope>
    <source>
        <strain evidence="5">Cb09-40</strain>
    </source>
</reference>
<reference evidence="4 6" key="1">
    <citation type="submission" date="2015-10" db="EMBL/GenBank/DDBJ databases">
        <title>The cercosporin biosynthetic gene cluster was horizontally transferred to several fungal lineages and shown to be expanded in Cercospora beticola based on microsynteny with recipient genomes.</title>
        <authorList>
            <person name="De Jonge R."/>
            <person name="Ebert M.K."/>
            <person name="Suttle J.C."/>
            <person name="Jurick Ii W.M."/>
            <person name="Secor G.A."/>
            <person name="Thomma B.P."/>
            <person name="Van De Peer Y."/>
            <person name="Bolton M.D."/>
        </authorList>
    </citation>
    <scope>NUCLEOTIDE SEQUENCE [LARGE SCALE GENOMIC DNA]</scope>
    <source>
        <strain evidence="4 6">09-40</strain>
    </source>
</reference>
<dbReference type="Proteomes" id="UP001302367">
    <property type="component" value="Chromosome 1"/>
</dbReference>
<dbReference type="CDD" id="cd03443">
    <property type="entry name" value="PaaI_thioesterase"/>
    <property type="match status" value="1"/>
</dbReference>
<dbReference type="SUPFAM" id="SSF54637">
    <property type="entry name" value="Thioesterase/thiol ester dehydrase-isomerase"/>
    <property type="match status" value="1"/>
</dbReference>
<evidence type="ECO:0000256" key="1">
    <source>
        <dbReference type="ARBA" id="ARBA00008324"/>
    </source>
</evidence>
<dbReference type="EMBL" id="LKMD01000100">
    <property type="protein sequence ID" value="PIB00938.1"/>
    <property type="molecule type" value="Genomic_DNA"/>
</dbReference>
<dbReference type="OrthoDB" id="2831072at2759"/>